<gene>
    <name evidence="11" type="ORF">ARMOST_06362</name>
</gene>
<accession>A0A284R2R6</accession>
<keyword evidence="4 9" id="KW-0349">Heme</keyword>
<protein>
    <submittedName>
        <fullName evidence="11">Related to cytochrome P450 CYP2 subfamily</fullName>
    </submittedName>
</protein>
<dbReference type="GO" id="GO:0016705">
    <property type="term" value="F:oxidoreductase activity, acting on paired donors, with incorporation or reduction of molecular oxygen"/>
    <property type="evidence" value="ECO:0007669"/>
    <property type="project" value="InterPro"/>
</dbReference>
<dbReference type="OrthoDB" id="2789670at2759"/>
<dbReference type="AlphaFoldDB" id="A0A284R2R6"/>
<keyword evidence="6 10" id="KW-0560">Oxidoreductase</keyword>
<dbReference type="EMBL" id="FUEG01000004">
    <property type="protein sequence ID" value="SJL03017.1"/>
    <property type="molecule type" value="Genomic_DNA"/>
</dbReference>
<proteinExistence type="inferred from homology"/>
<evidence type="ECO:0000256" key="2">
    <source>
        <dbReference type="ARBA" id="ARBA00005179"/>
    </source>
</evidence>
<dbReference type="InterPro" id="IPR001128">
    <property type="entry name" value="Cyt_P450"/>
</dbReference>
<reference evidence="12" key="1">
    <citation type="journal article" date="2017" name="Nat. Ecol. Evol.">
        <title>Genome expansion and lineage-specific genetic innovations in the forest pathogenic fungi Armillaria.</title>
        <authorList>
            <person name="Sipos G."/>
            <person name="Prasanna A.N."/>
            <person name="Walter M.C."/>
            <person name="O'Connor E."/>
            <person name="Balint B."/>
            <person name="Krizsan K."/>
            <person name="Kiss B."/>
            <person name="Hess J."/>
            <person name="Varga T."/>
            <person name="Slot J."/>
            <person name="Riley R."/>
            <person name="Boka B."/>
            <person name="Rigling D."/>
            <person name="Barry K."/>
            <person name="Lee J."/>
            <person name="Mihaltcheva S."/>
            <person name="LaButti K."/>
            <person name="Lipzen A."/>
            <person name="Waldron R."/>
            <person name="Moloney N.M."/>
            <person name="Sperisen C."/>
            <person name="Kredics L."/>
            <person name="Vagvoelgyi C."/>
            <person name="Patrignani A."/>
            <person name="Fitzpatrick D."/>
            <person name="Nagy I."/>
            <person name="Doyle S."/>
            <person name="Anderson J.B."/>
            <person name="Grigoriev I.V."/>
            <person name="Gueldener U."/>
            <person name="Muensterkoetter M."/>
            <person name="Nagy L.G."/>
        </authorList>
    </citation>
    <scope>NUCLEOTIDE SEQUENCE [LARGE SCALE GENOMIC DNA]</scope>
    <source>
        <strain evidence="12">C18/9</strain>
    </source>
</reference>
<dbReference type="InterPro" id="IPR050364">
    <property type="entry name" value="Cytochrome_P450_fung"/>
</dbReference>
<dbReference type="GO" id="GO:0005506">
    <property type="term" value="F:iron ion binding"/>
    <property type="evidence" value="ECO:0007669"/>
    <property type="project" value="InterPro"/>
</dbReference>
<comment type="pathway">
    <text evidence="2">Secondary metabolite biosynthesis.</text>
</comment>
<evidence type="ECO:0000256" key="7">
    <source>
        <dbReference type="ARBA" id="ARBA00023004"/>
    </source>
</evidence>
<evidence type="ECO:0000256" key="4">
    <source>
        <dbReference type="ARBA" id="ARBA00022617"/>
    </source>
</evidence>
<evidence type="ECO:0000256" key="8">
    <source>
        <dbReference type="ARBA" id="ARBA00023033"/>
    </source>
</evidence>
<dbReference type="Pfam" id="PF00067">
    <property type="entry name" value="p450"/>
    <property type="match status" value="1"/>
</dbReference>
<dbReference type="SUPFAM" id="SSF48264">
    <property type="entry name" value="Cytochrome P450"/>
    <property type="match status" value="1"/>
</dbReference>
<dbReference type="InterPro" id="IPR017972">
    <property type="entry name" value="Cyt_P450_CS"/>
</dbReference>
<dbReference type="STRING" id="47428.A0A284R2R6"/>
<comment type="cofactor">
    <cofactor evidence="1 9">
        <name>heme</name>
        <dbReference type="ChEBI" id="CHEBI:30413"/>
    </cofactor>
</comment>
<evidence type="ECO:0000256" key="1">
    <source>
        <dbReference type="ARBA" id="ARBA00001971"/>
    </source>
</evidence>
<sequence>MWTSPATLDIAIVLAALAFVWRVFRRSNRNASFPPGPKGLPVIGNLFDMPTEKEWLTFAKWGEKYGDIVSVGILGQRLVVLNSAQMAISILDKKSSIYSDRPVVGMGGELVGWKNSLPLMPYGARFRNHRRLAHQLFGTNITMSQFLPMLELETRRSLKRILTRPEELSEHIRKTAGAIILQISHGYAIQEENDPFIELAERTMNQFSLSTASGGFLANLVPILTRVPDWLPGAGFKRTAREWASTLNDFVEKPYNYVKQEMAAGTARHSLTSSQLEGEVTAEEEYDVKWLASALYAGGADTTVASIYAFFKAMLLYPDIQAKAQAEIDAVIGNDRLPRFDDREHLPYVNALALEVTRWHTVGPTGLPHCVTEDDVQSGYFIPKGSLVYANIWKMLHDPAVYDQPFEFKPERFIRTEAKEPELDPHKLAFGFGRRVCPGRALADASIFISCAMALSVFNISKYSEDGVTSEPDTEHTAGTIRQEISLLCLGMTFLTVPLVSFSHPTLFKCAIKARSDKALGLINEERFD</sequence>
<dbReference type="PROSITE" id="PS00086">
    <property type="entry name" value="CYTOCHROME_P450"/>
    <property type="match status" value="1"/>
</dbReference>
<dbReference type="OMA" id="MMLRFGE"/>
<dbReference type="PRINTS" id="PR00463">
    <property type="entry name" value="EP450I"/>
</dbReference>
<evidence type="ECO:0000256" key="3">
    <source>
        <dbReference type="ARBA" id="ARBA00010617"/>
    </source>
</evidence>
<organism evidence="11 12">
    <name type="scientific">Armillaria ostoyae</name>
    <name type="common">Armillaria root rot fungus</name>
    <dbReference type="NCBI Taxonomy" id="47428"/>
    <lineage>
        <taxon>Eukaryota</taxon>
        <taxon>Fungi</taxon>
        <taxon>Dikarya</taxon>
        <taxon>Basidiomycota</taxon>
        <taxon>Agaricomycotina</taxon>
        <taxon>Agaricomycetes</taxon>
        <taxon>Agaricomycetidae</taxon>
        <taxon>Agaricales</taxon>
        <taxon>Marasmiineae</taxon>
        <taxon>Physalacriaceae</taxon>
        <taxon>Armillaria</taxon>
    </lineage>
</organism>
<keyword evidence="5 9" id="KW-0479">Metal-binding</keyword>
<name>A0A284R2R6_ARMOS</name>
<dbReference type="InterPro" id="IPR036396">
    <property type="entry name" value="Cyt_P450_sf"/>
</dbReference>
<evidence type="ECO:0000256" key="10">
    <source>
        <dbReference type="RuleBase" id="RU000461"/>
    </source>
</evidence>
<dbReference type="GO" id="GO:0004497">
    <property type="term" value="F:monooxygenase activity"/>
    <property type="evidence" value="ECO:0007669"/>
    <property type="project" value="UniProtKB-KW"/>
</dbReference>
<dbReference type="InterPro" id="IPR002401">
    <property type="entry name" value="Cyt_P450_E_grp-I"/>
</dbReference>
<evidence type="ECO:0000313" key="12">
    <source>
        <dbReference type="Proteomes" id="UP000219338"/>
    </source>
</evidence>
<dbReference type="PANTHER" id="PTHR46300:SF7">
    <property type="entry name" value="P450, PUTATIVE (EUROFUNG)-RELATED"/>
    <property type="match status" value="1"/>
</dbReference>
<dbReference type="Gene3D" id="1.10.630.10">
    <property type="entry name" value="Cytochrome P450"/>
    <property type="match status" value="1"/>
</dbReference>
<dbReference type="Proteomes" id="UP000219338">
    <property type="component" value="Unassembled WGS sequence"/>
</dbReference>
<evidence type="ECO:0000256" key="6">
    <source>
        <dbReference type="ARBA" id="ARBA00023002"/>
    </source>
</evidence>
<dbReference type="GO" id="GO:0020037">
    <property type="term" value="F:heme binding"/>
    <property type="evidence" value="ECO:0007669"/>
    <property type="project" value="InterPro"/>
</dbReference>
<evidence type="ECO:0000313" key="11">
    <source>
        <dbReference type="EMBL" id="SJL03017.1"/>
    </source>
</evidence>
<keyword evidence="7 9" id="KW-0408">Iron</keyword>
<keyword evidence="12" id="KW-1185">Reference proteome</keyword>
<dbReference type="CDD" id="cd11065">
    <property type="entry name" value="CYP64-like"/>
    <property type="match status" value="1"/>
</dbReference>
<keyword evidence="8 10" id="KW-0503">Monooxygenase</keyword>
<dbReference type="PANTHER" id="PTHR46300">
    <property type="entry name" value="P450, PUTATIVE (EUROFUNG)-RELATED-RELATED"/>
    <property type="match status" value="1"/>
</dbReference>
<comment type="similarity">
    <text evidence="3 10">Belongs to the cytochrome P450 family.</text>
</comment>
<evidence type="ECO:0000256" key="5">
    <source>
        <dbReference type="ARBA" id="ARBA00022723"/>
    </source>
</evidence>
<evidence type="ECO:0000256" key="9">
    <source>
        <dbReference type="PIRSR" id="PIRSR602401-1"/>
    </source>
</evidence>
<feature type="binding site" description="axial binding residue" evidence="9">
    <location>
        <position position="437"/>
    </location>
    <ligand>
        <name>heme</name>
        <dbReference type="ChEBI" id="CHEBI:30413"/>
    </ligand>
    <ligandPart>
        <name>Fe</name>
        <dbReference type="ChEBI" id="CHEBI:18248"/>
    </ligandPart>
</feature>